<evidence type="ECO:0000256" key="1">
    <source>
        <dbReference type="ARBA" id="ARBA00011028"/>
    </source>
</evidence>
<dbReference type="Gene3D" id="3.40.50.1980">
    <property type="entry name" value="Nitrogenase molybdenum iron protein domain"/>
    <property type="match status" value="2"/>
</dbReference>
<keyword evidence="5" id="KW-0472">Membrane</keyword>
<evidence type="ECO:0000256" key="4">
    <source>
        <dbReference type="SAM" id="MobiDB-lite"/>
    </source>
</evidence>
<keyword evidence="5" id="KW-0812">Transmembrane</keyword>
<comment type="similarity">
    <text evidence="1">Belongs to the bacterial solute-binding protein 9 family.</text>
</comment>
<name>A0ABV4U2T0_9BACT</name>
<dbReference type="Pfam" id="PF01297">
    <property type="entry name" value="ZnuA"/>
    <property type="match status" value="1"/>
</dbReference>
<dbReference type="SUPFAM" id="SSF53807">
    <property type="entry name" value="Helical backbone' metal receptor"/>
    <property type="match status" value="1"/>
</dbReference>
<feature type="region of interest" description="Disordered" evidence="4">
    <location>
        <begin position="170"/>
        <end position="197"/>
    </location>
</feature>
<dbReference type="RefSeq" id="WP_425344008.1">
    <property type="nucleotide sequence ID" value="NZ_JBGUBD010000001.1"/>
</dbReference>
<keyword evidence="7" id="KW-1185">Reference proteome</keyword>
<evidence type="ECO:0000313" key="6">
    <source>
        <dbReference type="EMBL" id="MFA9477086.1"/>
    </source>
</evidence>
<evidence type="ECO:0000313" key="7">
    <source>
        <dbReference type="Proteomes" id="UP001575105"/>
    </source>
</evidence>
<evidence type="ECO:0000256" key="5">
    <source>
        <dbReference type="SAM" id="Phobius"/>
    </source>
</evidence>
<sequence>MPEASILEQVMGNRREAGKSGAGAWVGWPVWAVGGLMLALLLGCGERDEPIADNSGEPAEQTYIIVASIHPLADLASQVTGPGFEVHTLLPAGATPHGFEPTADKIRLLGRADLILTVGLTLDPWADRAAATAGRDTPLLSMAEMLDREAVDAVAGELREVQINGEFGYDEHEHHDHDHDHDHGHDHDHHDHYHDHDGPDSHLWIDPVLVKQWVRQLRSELVTRFPARSDEIERNAAAVLASLEQLDAEFREQLAAVPKRELVTFHNAFDRLANRYGLEVVAHLTDADLEHGAEIRPGRWRQAVAAVRQYDLKVLYSEPQFPVRELASIRRETGVEVLTLDPLGHPRREGYRTYQETMRTNLETLVDGQSRTRYY</sequence>
<dbReference type="InterPro" id="IPR050492">
    <property type="entry name" value="Bact_metal-bind_prot9"/>
</dbReference>
<reference evidence="6 7" key="1">
    <citation type="submission" date="2024-08" db="EMBL/GenBank/DDBJ databases">
        <title>Whole-genome sequencing of halo(alkali)philic microorganisms from hypersaline lakes.</title>
        <authorList>
            <person name="Sorokin D.Y."/>
            <person name="Merkel A.Y."/>
            <person name="Messina E."/>
            <person name="Yakimov M."/>
        </authorList>
    </citation>
    <scope>NUCLEOTIDE SEQUENCE [LARGE SCALE GENOMIC DNA]</scope>
    <source>
        <strain evidence="6 7">AB-hyl4</strain>
    </source>
</reference>
<accession>A0ABV4U2T0</accession>
<gene>
    <name evidence="6" type="ORF">ACERK3_02145</name>
</gene>
<comment type="caution">
    <text evidence="6">The sequence shown here is derived from an EMBL/GenBank/DDBJ whole genome shotgun (WGS) entry which is preliminary data.</text>
</comment>
<dbReference type="EMBL" id="JBGUBD010000001">
    <property type="protein sequence ID" value="MFA9477086.1"/>
    <property type="molecule type" value="Genomic_DNA"/>
</dbReference>
<dbReference type="PANTHER" id="PTHR42953:SF3">
    <property type="entry name" value="HIGH-AFFINITY ZINC UPTAKE SYSTEM PROTEIN ZNUA"/>
    <property type="match status" value="1"/>
</dbReference>
<dbReference type="InterPro" id="IPR006127">
    <property type="entry name" value="ZnuA-like"/>
</dbReference>
<organism evidence="6 7">
    <name type="scientific">Natronomicrosphaera hydrolytica</name>
    <dbReference type="NCBI Taxonomy" id="3242702"/>
    <lineage>
        <taxon>Bacteria</taxon>
        <taxon>Pseudomonadati</taxon>
        <taxon>Planctomycetota</taxon>
        <taxon>Phycisphaerae</taxon>
        <taxon>Phycisphaerales</taxon>
        <taxon>Phycisphaeraceae</taxon>
        <taxon>Natronomicrosphaera</taxon>
    </lineage>
</organism>
<dbReference type="Proteomes" id="UP001575105">
    <property type="component" value="Unassembled WGS sequence"/>
</dbReference>
<evidence type="ECO:0000256" key="2">
    <source>
        <dbReference type="ARBA" id="ARBA00022448"/>
    </source>
</evidence>
<evidence type="ECO:0000256" key="3">
    <source>
        <dbReference type="ARBA" id="ARBA00022729"/>
    </source>
</evidence>
<proteinExistence type="inferred from homology"/>
<dbReference type="PANTHER" id="PTHR42953">
    <property type="entry name" value="HIGH-AFFINITY ZINC UPTAKE SYSTEM PROTEIN ZNUA-RELATED"/>
    <property type="match status" value="1"/>
</dbReference>
<keyword evidence="2" id="KW-0813">Transport</keyword>
<protein>
    <submittedName>
        <fullName evidence="6">Metal ABC transporter substrate-binding protein</fullName>
    </submittedName>
</protein>
<feature type="transmembrane region" description="Helical" evidence="5">
    <location>
        <begin position="21"/>
        <end position="42"/>
    </location>
</feature>
<keyword evidence="5" id="KW-1133">Transmembrane helix</keyword>
<keyword evidence="3" id="KW-0732">Signal</keyword>